<sequence>MSWYILRLNRITVREGERGRKDYASAARVELDEELTRPGPSGGSTSKARAGSVPVLFAVEGTPCITTAQYPINRPLHHADDTPLGEEMAAVFKDLNLLLINLINNGAVLRYPVDDDGASPPGSGFMLLDMEMPYRRKMPLQTSLVAADLHALFWQW</sequence>
<reference evidence="1 2" key="1">
    <citation type="journal article" date="2015" name="Sci. Rep.">
        <title>Chromosome-level genome map provides insights into diverse defense mechanisms in the medicinal fungus Ganoderma sinense.</title>
        <authorList>
            <person name="Zhu Y."/>
            <person name="Xu J."/>
            <person name="Sun C."/>
            <person name="Zhou S."/>
            <person name="Xu H."/>
            <person name="Nelson D.R."/>
            <person name="Qian J."/>
            <person name="Song J."/>
            <person name="Luo H."/>
            <person name="Xiang L."/>
            <person name="Li Y."/>
            <person name="Xu Z."/>
            <person name="Ji A."/>
            <person name="Wang L."/>
            <person name="Lu S."/>
            <person name="Hayward A."/>
            <person name="Sun W."/>
            <person name="Li X."/>
            <person name="Schwartz D.C."/>
            <person name="Wang Y."/>
            <person name="Chen S."/>
        </authorList>
    </citation>
    <scope>NUCLEOTIDE SEQUENCE [LARGE SCALE GENOMIC DNA]</scope>
    <source>
        <strain evidence="1 2">ZZ0214-1</strain>
    </source>
</reference>
<accession>A0A2G8SA61</accession>
<gene>
    <name evidence="1" type="ORF">GSI_07352</name>
</gene>
<dbReference type="EMBL" id="AYKW01000014">
    <property type="protein sequence ID" value="PIL30650.1"/>
    <property type="molecule type" value="Genomic_DNA"/>
</dbReference>
<dbReference type="Proteomes" id="UP000230002">
    <property type="component" value="Unassembled WGS sequence"/>
</dbReference>
<evidence type="ECO:0000313" key="2">
    <source>
        <dbReference type="Proteomes" id="UP000230002"/>
    </source>
</evidence>
<proteinExistence type="predicted"/>
<comment type="caution">
    <text evidence="1">The sequence shown here is derived from an EMBL/GenBank/DDBJ whole genome shotgun (WGS) entry which is preliminary data.</text>
</comment>
<organism evidence="1 2">
    <name type="scientific">Ganoderma sinense ZZ0214-1</name>
    <dbReference type="NCBI Taxonomy" id="1077348"/>
    <lineage>
        <taxon>Eukaryota</taxon>
        <taxon>Fungi</taxon>
        <taxon>Dikarya</taxon>
        <taxon>Basidiomycota</taxon>
        <taxon>Agaricomycotina</taxon>
        <taxon>Agaricomycetes</taxon>
        <taxon>Polyporales</taxon>
        <taxon>Polyporaceae</taxon>
        <taxon>Ganoderma</taxon>
    </lineage>
</organism>
<name>A0A2G8SA61_9APHY</name>
<protein>
    <submittedName>
        <fullName evidence="1">Uncharacterized protein</fullName>
    </submittedName>
</protein>
<evidence type="ECO:0000313" key="1">
    <source>
        <dbReference type="EMBL" id="PIL30650.1"/>
    </source>
</evidence>
<dbReference type="AlphaFoldDB" id="A0A2G8SA61"/>
<keyword evidence="2" id="KW-1185">Reference proteome</keyword>